<reference evidence="2" key="2">
    <citation type="submission" date="2015-01" db="EMBL/GenBank/DDBJ databases">
        <title>Evolutionary Origins and Diversification of the Mycorrhizal Mutualists.</title>
        <authorList>
            <consortium name="DOE Joint Genome Institute"/>
            <consortium name="Mycorrhizal Genomics Consortium"/>
            <person name="Kohler A."/>
            <person name="Kuo A."/>
            <person name="Nagy L.G."/>
            <person name="Floudas D."/>
            <person name="Copeland A."/>
            <person name="Barry K.W."/>
            <person name="Cichocki N."/>
            <person name="Veneault-Fourrey C."/>
            <person name="LaButti K."/>
            <person name="Lindquist E.A."/>
            <person name="Lipzen A."/>
            <person name="Lundell T."/>
            <person name="Morin E."/>
            <person name="Murat C."/>
            <person name="Riley R."/>
            <person name="Ohm R."/>
            <person name="Sun H."/>
            <person name="Tunlid A."/>
            <person name="Henrissat B."/>
            <person name="Grigoriev I.V."/>
            <person name="Hibbett D.S."/>
            <person name="Martin F."/>
        </authorList>
    </citation>
    <scope>NUCLEOTIDE SEQUENCE [LARGE SCALE GENOMIC DNA]</scope>
    <source>
        <strain evidence="2">441</strain>
    </source>
</reference>
<dbReference type="OrthoDB" id="10322658at2759"/>
<accession>A0A0C9Z0B7</accession>
<name>A0A0C9Z0B7_9AGAM</name>
<gene>
    <name evidence="1" type="ORF">PISMIDRAFT_501257</name>
</gene>
<dbReference type="Proteomes" id="UP000054018">
    <property type="component" value="Unassembled WGS sequence"/>
</dbReference>
<dbReference type="EMBL" id="KN833739">
    <property type="protein sequence ID" value="KIK22451.1"/>
    <property type="molecule type" value="Genomic_DNA"/>
</dbReference>
<sequence>MTGDCRDRLFTTCCCLTACIHDKTLHSVITAAVSSNLRDSCVATKLFRRSVTFFFPAGLNTQHTFHHMQICAAPPSHGSESEHGVSTYILCYTDKASLCRKIMVVLVVCLPLLRSSEGVVRFRWSIYNW</sequence>
<evidence type="ECO:0000313" key="1">
    <source>
        <dbReference type="EMBL" id="KIK22451.1"/>
    </source>
</evidence>
<dbReference type="HOGENOM" id="CLU_1949685_0_0_1"/>
<dbReference type="AlphaFoldDB" id="A0A0C9Z0B7"/>
<organism evidence="1 2">
    <name type="scientific">Pisolithus microcarpus 441</name>
    <dbReference type="NCBI Taxonomy" id="765257"/>
    <lineage>
        <taxon>Eukaryota</taxon>
        <taxon>Fungi</taxon>
        <taxon>Dikarya</taxon>
        <taxon>Basidiomycota</taxon>
        <taxon>Agaricomycotina</taxon>
        <taxon>Agaricomycetes</taxon>
        <taxon>Agaricomycetidae</taxon>
        <taxon>Boletales</taxon>
        <taxon>Sclerodermatineae</taxon>
        <taxon>Pisolithaceae</taxon>
        <taxon>Pisolithus</taxon>
    </lineage>
</organism>
<reference evidence="1 2" key="1">
    <citation type="submission" date="2014-04" db="EMBL/GenBank/DDBJ databases">
        <authorList>
            <consortium name="DOE Joint Genome Institute"/>
            <person name="Kuo A."/>
            <person name="Kohler A."/>
            <person name="Costa M.D."/>
            <person name="Nagy L.G."/>
            <person name="Floudas D."/>
            <person name="Copeland A."/>
            <person name="Barry K.W."/>
            <person name="Cichocki N."/>
            <person name="Veneault-Fourrey C."/>
            <person name="LaButti K."/>
            <person name="Lindquist E.A."/>
            <person name="Lipzen A."/>
            <person name="Lundell T."/>
            <person name="Morin E."/>
            <person name="Murat C."/>
            <person name="Sun H."/>
            <person name="Tunlid A."/>
            <person name="Henrissat B."/>
            <person name="Grigoriev I.V."/>
            <person name="Hibbett D.S."/>
            <person name="Martin F."/>
            <person name="Nordberg H.P."/>
            <person name="Cantor M.N."/>
            <person name="Hua S.X."/>
        </authorList>
    </citation>
    <scope>NUCLEOTIDE SEQUENCE [LARGE SCALE GENOMIC DNA]</scope>
    <source>
        <strain evidence="1 2">441</strain>
    </source>
</reference>
<evidence type="ECO:0000313" key="2">
    <source>
        <dbReference type="Proteomes" id="UP000054018"/>
    </source>
</evidence>
<protein>
    <submittedName>
        <fullName evidence="1">Uncharacterized protein</fullName>
    </submittedName>
</protein>
<keyword evidence="2" id="KW-1185">Reference proteome</keyword>
<proteinExistence type="predicted"/>